<feature type="compositionally biased region" description="Low complexity" evidence="1">
    <location>
        <begin position="12"/>
        <end position="38"/>
    </location>
</feature>
<sequence length="112" mass="10916">MCGVGGSGPDLAPAAPSRPRPAFRTAARTAASHTAGPARTPASPCAAEHGPRGGSVRAVRTPGEAARCGTHREPPSRPGAYRDLSGADDAGEAGTAGTAPVPAAGGRTEARP</sequence>
<proteinExistence type="predicted"/>
<dbReference type="Proteomes" id="UP000034838">
    <property type="component" value="Unassembled WGS sequence"/>
</dbReference>
<keyword evidence="3" id="KW-1185">Reference proteome</keyword>
<evidence type="ECO:0000256" key="1">
    <source>
        <dbReference type="SAM" id="MobiDB-lite"/>
    </source>
</evidence>
<accession>A0A1J4Q4K0</accession>
<evidence type="ECO:0000313" key="3">
    <source>
        <dbReference type="Proteomes" id="UP000034838"/>
    </source>
</evidence>
<dbReference type="EMBL" id="LBDA02000024">
    <property type="protein sequence ID" value="OIK27460.1"/>
    <property type="molecule type" value="Genomic_DNA"/>
</dbReference>
<protein>
    <submittedName>
        <fullName evidence="2">Uncharacterized protein</fullName>
    </submittedName>
</protein>
<evidence type="ECO:0000313" key="2">
    <source>
        <dbReference type="EMBL" id="OIK27460.1"/>
    </source>
</evidence>
<comment type="caution">
    <text evidence="2">The sequence shown here is derived from an EMBL/GenBank/DDBJ whole genome shotgun (WGS) entry which is preliminary data.</text>
</comment>
<name>A0A1J4Q4K0_9ACTN</name>
<gene>
    <name evidence="2" type="ORF">VT52_011965</name>
</gene>
<dbReference type="AlphaFoldDB" id="A0A1J4Q4K0"/>
<organism evidence="2 3">
    <name type="scientific">Streptomyces malaysiense</name>
    <dbReference type="NCBI Taxonomy" id="1428626"/>
    <lineage>
        <taxon>Bacteria</taxon>
        <taxon>Bacillati</taxon>
        <taxon>Actinomycetota</taxon>
        <taxon>Actinomycetes</taxon>
        <taxon>Kitasatosporales</taxon>
        <taxon>Streptomycetaceae</taxon>
        <taxon>Streptomyces</taxon>
    </lineage>
</organism>
<feature type="region of interest" description="Disordered" evidence="1">
    <location>
        <begin position="1"/>
        <end position="112"/>
    </location>
</feature>
<feature type="compositionally biased region" description="Low complexity" evidence="1">
    <location>
        <begin position="92"/>
        <end position="106"/>
    </location>
</feature>
<reference evidence="2" key="1">
    <citation type="submission" date="2016-10" db="EMBL/GenBank/DDBJ databases">
        <title>Genome sequence of Streptomyces malaysiense MUSC 136.</title>
        <authorList>
            <person name="Lee L.-H."/>
            <person name="Ser H.-L."/>
        </authorList>
    </citation>
    <scope>NUCLEOTIDE SEQUENCE [LARGE SCALE GENOMIC DNA]</scope>
    <source>
        <strain evidence="2">MUSC 136</strain>
    </source>
</reference>